<accession>A0AA41XJX1</accession>
<feature type="domain" description="Rad50/SbcC-type AAA" evidence="2">
    <location>
        <begin position="7"/>
        <end position="58"/>
    </location>
</feature>
<evidence type="ECO:0000256" key="1">
    <source>
        <dbReference type="SAM" id="Coils"/>
    </source>
</evidence>
<dbReference type="Gene3D" id="3.40.50.300">
    <property type="entry name" value="P-loop containing nucleotide triphosphate hydrolases"/>
    <property type="match status" value="2"/>
</dbReference>
<dbReference type="PANTHER" id="PTHR43850:SF2">
    <property type="entry name" value="ABC TRANSPORTER ATP-BINDING PROTEIN MA_4021-RELATED"/>
    <property type="match status" value="1"/>
</dbReference>
<keyword evidence="4" id="KW-1185">Reference proteome</keyword>
<dbReference type="SUPFAM" id="SSF52540">
    <property type="entry name" value="P-loop containing nucleoside triphosphate hydrolases"/>
    <property type="match status" value="1"/>
</dbReference>
<dbReference type="Proteomes" id="UP001165587">
    <property type="component" value="Unassembled WGS sequence"/>
</dbReference>
<dbReference type="AlphaFoldDB" id="A0AA41XJX1"/>
<dbReference type="GO" id="GO:0016887">
    <property type="term" value="F:ATP hydrolysis activity"/>
    <property type="evidence" value="ECO:0007669"/>
    <property type="project" value="InterPro"/>
</dbReference>
<keyword evidence="1" id="KW-0175">Coiled coil</keyword>
<gene>
    <name evidence="3" type="ORF">N1028_16840</name>
</gene>
<organism evidence="3 4">
    <name type="scientific">Herbiconiux oxytropis</name>
    <dbReference type="NCBI Taxonomy" id="2970915"/>
    <lineage>
        <taxon>Bacteria</taxon>
        <taxon>Bacillati</taxon>
        <taxon>Actinomycetota</taxon>
        <taxon>Actinomycetes</taxon>
        <taxon>Micrococcales</taxon>
        <taxon>Microbacteriaceae</taxon>
        <taxon>Herbiconiux</taxon>
    </lineage>
</organism>
<proteinExistence type="predicted"/>
<sequence>MNGGFLAGLDVELSRGLNVVIGPRGSGKTTLLELIRHALGIEHADEAEAKRQRKAITHLLGAGEVVLDVEDEHSSYHLVVDAQGNGRSGELSTAALALGQNELERIASNSASRLNLIDLRAVVSAAPPSLELAGRLTRDLARVRQDAEQAREQASRRALLEADRTALADQERELLIDSSADLGERRELLRALEAELLAVSGHAEASERTTSRIADAFALAQRLQAAIGAVPSRENGVAVAAEVEPRVSSLLRLGEELVSGISELESALNLVRRDLLDEQNRLRLKAAPVRAELETAERGLGQITARLRNIDAELAEVARLEAALLELQASASELVSERSQLLDEYENWQEGLFEARRAVAQAVSEDLESRVVVSVDHLADSTKFRDLLIELLQGSGLQYRALADSMARSLLPRQLLSYVENNDLVGLSEATNVGTDRATRVLAALQNEESVSSLAEATLDDRVDFRLIDGAIQKSVEDLSTGQKCAVTLPIVLTEGSRILILDQPEDHLDNAYLVKNIITSLMMREERGAQTVVATHNANIPVLASAEVVLSLESDGTRGFVVNRGSFESQPIVDTITGLMEGGRDAFLRRAEFYAEHEVESN</sequence>
<evidence type="ECO:0000259" key="2">
    <source>
        <dbReference type="Pfam" id="PF13476"/>
    </source>
</evidence>
<name>A0AA41XJX1_9MICO</name>
<evidence type="ECO:0000313" key="3">
    <source>
        <dbReference type="EMBL" id="MCS5727563.1"/>
    </source>
</evidence>
<dbReference type="InterPro" id="IPR038729">
    <property type="entry name" value="Rad50/SbcC_AAA"/>
</dbReference>
<dbReference type="CDD" id="cd00267">
    <property type="entry name" value="ABC_ATPase"/>
    <property type="match status" value="1"/>
</dbReference>
<dbReference type="GO" id="GO:0006302">
    <property type="term" value="P:double-strand break repair"/>
    <property type="evidence" value="ECO:0007669"/>
    <property type="project" value="InterPro"/>
</dbReference>
<dbReference type="Pfam" id="PF13476">
    <property type="entry name" value="AAA_23"/>
    <property type="match status" value="1"/>
</dbReference>
<evidence type="ECO:0000313" key="4">
    <source>
        <dbReference type="Proteomes" id="UP001165587"/>
    </source>
</evidence>
<dbReference type="InterPro" id="IPR027417">
    <property type="entry name" value="P-loop_NTPase"/>
</dbReference>
<comment type="caution">
    <text evidence="3">The sequence shown here is derived from an EMBL/GenBank/DDBJ whole genome shotgun (WGS) entry which is preliminary data.</text>
</comment>
<dbReference type="RefSeq" id="WP_259530560.1">
    <property type="nucleotide sequence ID" value="NZ_JANLCK010000012.1"/>
</dbReference>
<dbReference type="PANTHER" id="PTHR43850">
    <property type="entry name" value="ABC TRANSPORTER ATP-BINDING PROTEIN MA_4021-RELATED"/>
    <property type="match status" value="1"/>
</dbReference>
<dbReference type="EMBL" id="JANLCK010000012">
    <property type="protein sequence ID" value="MCS5727563.1"/>
    <property type="molecule type" value="Genomic_DNA"/>
</dbReference>
<reference evidence="3" key="1">
    <citation type="submission" date="2022-08" db="EMBL/GenBank/DDBJ databases">
        <authorList>
            <person name="Deng Y."/>
            <person name="Han X.-F."/>
            <person name="Zhang Y.-Q."/>
        </authorList>
    </citation>
    <scope>NUCLEOTIDE SEQUENCE</scope>
    <source>
        <strain evidence="3">CPCC 203407</strain>
    </source>
</reference>
<protein>
    <submittedName>
        <fullName evidence="3">AAA family ATPase</fullName>
    </submittedName>
</protein>
<feature type="coiled-coil region" evidence="1">
    <location>
        <begin position="310"/>
        <end position="344"/>
    </location>
</feature>